<keyword evidence="1" id="KW-0378">Hydrolase</keyword>
<keyword evidence="1" id="KW-0255">Endonuclease</keyword>
<sequence length="152" mass="17759">MKKRTCRYQACGKEFDVITRGDANRQYCSKQCSKNATAKRVKAWNEENLTTEKNREYRNRYMEKNGIKHSDKWRKERAEILAALGGACEVCGVTKTVWLHVDYKPTCRDSQYRHPRHKAYILANLEKFRILCANHHYELTLTGAIEGSDITQ</sequence>
<keyword evidence="2" id="KW-1185">Reference proteome</keyword>
<reference evidence="1 2" key="1">
    <citation type="submission" date="2018-06" db="EMBL/GenBank/DDBJ databases">
        <authorList>
            <person name="Luttrell C.E."/>
            <person name="Myers K.N."/>
            <person name="Simpson A.N."/>
            <person name="Sulollari A."/>
            <person name="Suri N."/>
            <person name="Nayek S."/>
            <person name="Bhuiyan S."/>
            <person name="Smith B.R."/>
            <person name="Hughes L.E."/>
            <person name="Garlena R.A."/>
            <person name="Russell D.A."/>
            <person name="Pope W.H."/>
            <person name="Jacobs-Sera D."/>
            <person name="Hatfull G.F."/>
        </authorList>
    </citation>
    <scope>NUCLEOTIDE SEQUENCE [LARGE SCALE GENOMIC DNA]</scope>
</reference>
<keyword evidence="1" id="KW-0540">Nuclease</keyword>
<gene>
    <name evidence="1" type="primary">8</name>
    <name evidence="1" type="ORF">SEA_BLUEEYEDBEAUTY_8</name>
</gene>
<evidence type="ECO:0000313" key="1">
    <source>
        <dbReference type="EMBL" id="AXH49156.1"/>
    </source>
</evidence>
<dbReference type="GO" id="GO:0004519">
    <property type="term" value="F:endonuclease activity"/>
    <property type="evidence" value="ECO:0007669"/>
    <property type="project" value="UniProtKB-KW"/>
</dbReference>
<accession>A0A345L1K4</accession>
<dbReference type="KEGG" id="vg:55599798"/>
<dbReference type="GeneID" id="55599798"/>
<organism evidence="1 2">
    <name type="scientific">Streptomyces phage Blueeyedbeauty</name>
    <dbReference type="NCBI Taxonomy" id="2250336"/>
    <lineage>
        <taxon>Viruses</taxon>
        <taxon>Duplodnaviria</taxon>
        <taxon>Heunggongvirae</taxon>
        <taxon>Uroviricota</taxon>
        <taxon>Caudoviricetes</taxon>
        <taxon>Stanwilliamsviridae</taxon>
        <taxon>Loccivirinae</taxon>
        <taxon>Annadreamyvirus</taxon>
        <taxon>Annadreamyvirus blueeyedbeauty</taxon>
    </lineage>
</organism>
<proteinExistence type="predicted"/>
<dbReference type="RefSeq" id="YP_009839206.1">
    <property type="nucleotide sequence ID" value="NC_048720.1"/>
</dbReference>
<dbReference type="Proteomes" id="UP000258408">
    <property type="component" value="Segment"/>
</dbReference>
<evidence type="ECO:0000313" key="2">
    <source>
        <dbReference type="Proteomes" id="UP000258408"/>
    </source>
</evidence>
<protein>
    <submittedName>
        <fullName evidence="1">HNH endonuclease</fullName>
    </submittedName>
</protein>
<dbReference type="EMBL" id="MH536814">
    <property type="protein sequence ID" value="AXH49156.1"/>
    <property type="molecule type" value="Genomic_DNA"/>
</dbReference>
<name>A0A345L1K4_9CAUD</name>